<dbReference type="Proteomes" id="UP001327560">
    <property type="component" value="Chromosome 3"/>
</dbReference>
<accession>A0AAQ3QAU3</accession>
<dbReference type="InterPro" id="IPR013083">
    <property type="entry name" value="Znf_RING/FYVE/PHD"/>
</dbReference>
<evidence type="ECO:0000313" key="11">
    <source>
        <dbReference type="EMBL" id="WOL02671.1"/>
    </source>
</evidence>
<keyword evidence="12" id="KW-1185">Reference proteome</keyword>
<evidence type="ECO:0000256" key="9">
    <source>
        <dbReference type="SAM" id="Phobius"/>
    </source>
</evidence>
<organism evidence="11 12">
    <name type="scientific">Canna indica</name>
    <name type="common">Indian-shot</name>
    <dbReference type="NCBI Taxonomy" id="4628"/>
    <lineage>
        <taxon>Eukaryota</taxon>
        <taxon>Viridiplantae</taxon>
        <taxon>Streptophyta</taxon>
        <taxon>Embryophyta</taxon>
        <taxon>Tracheophyta</taxon>
        <taxon>Spermatophyta</taxon>
        <taxon>Magnoliopsida</taxon>
        <taxon>Liliopsida</taxon>
        <taxon>Zingiberales</taxon>
        <taxon>Cannaceae</taxon>
        <taxon>Canna</taxon>
    </lineage>
</organism>
<keyword evidence="5" id="KW-0862">Zinc</keyword>
<sequence length="260" mass="27165">MAEAGQSIDGVSRLSLSTTTGFLVAGVIVIFIFFVLAFFCFLRANRYWGAIPVISRGAPAADPPPCRGLDAVAVAALAPPVVIRAGDLKEGLECPVCLSELSEGETARLLPKCGHAFHLECIDMWFCSHSTCPLCRTPAALEEPKAAGAAAAEPAHGDAQSSADEQTFSGNSSSQDESSGSPDSSSASPPVVLVIEVPRRAAERSQTSNSALTASRLQEENTSPPTLRSWRRLLVLGSRVSRGCDIEQGRGSAPKAPASS</sequence>
<dbReference type="AlphaFoldDB" id="A0AAQ3QAU3"/>
<feature type="region of interest" description="Disordered" evidence="8">
    <location>
        <begin position="241"/>
        <end position="260"/>
    </location>
</feature>
<evidence type="ECO:0000256" key="6">
    <source>
        <dbReference type="ARBA" id="ARBA00024209"/>
    </source>
</evidence>
<dbReference type="Pfam" id="PF13639">
    <property type="entry name" value="zf-RING_2"/>
    <property type="match status" value="1"/>
</dbReference>
<keyword evidence="4 7" id="KW-0863">Zinc-finger</keyword>
<evidence type="ECO:0000256" key="7">
    <source>
        <dbReference type="PROSITE-ProRule" id="PRU00175"/>
    </source>
</evidence>
<dbReference type="EMBL" id="CP136892">
    <property type="protein sequence ID" value="WOL02671.1"/>
    <property type="molecule type" value="Genomic_DNA"/>
</dbReference>
<dbReference type="PANTHER" id="PTHR14155:SF627">
    <property type="entry name" value="OS06G0192800 PROTEIN"/>
    <property type="match status" value="1"/>
</dbReference>
<evidence type="ECO:0000256" key="4">
    <source>
        <dbReference type="ARBA" id="ARBA00022771"/>
    </source>
</evidence>
<name>A0AAQ3QAU3_9LILI</name>
<evidence type="ECO:0000256" key="3">
    <source>
        <dbReference type="ARBA" id="ARBA00022723"/>
    </source>
</evidence>
<dbReference type="Gene3D" id="3.30.40.10">
    <property type="entry name" value="Zinc/RING finger domain, C3HC4 (zinc finger)"/>
    <property type="match status" value="1"/>
</dbReference>
<keyword evidence="9" id="KW-0472">Membrane</keyword>
<keyword evidence="3" id="KW-0479">Metal-binding</keyword>
<dbReference type="PROSITE" id="PS50089">
    <property type="entry name" value="ZF_RING_2"/>
    <property type="match status" value="1"/>
</dbReference>
<evidence type="ECO:0000313" key="12">
    <source>
        <dbReference type="Proteomes" id="UP001327560"/>
    </source>
</evidence>
<feature type="transmembrane region" description="Helical" evidence="9">
    <location>
        <begin position="20"/>
        <end position="42"/>
    </location>
</feature>
<dbReference type="InterPro" id="IPR001841">
    <property type="entry name" value="Znf_RING"/>
</dbReference>
<comment type="similarity">
    <text evidence="6">Belongs to the RING-type zinc finger family. ATL subfamily.</text>
</comment>
<evidence type="ECO:0000256" key="8">
    <source>
        <dbReference type="SAM" id="MobiDB-lite"/>
    </source>
</evidence>
<dbReference type="GO" id="GO:0061630">
    <property type="term" value="F:ubiquitin protein ligase activity"/>
    <property type="evidence" value="ECO:0007669"/>
    <property type="project" value="UniProtKB-EC"/>
</dbReference>
<evidence type="ECO:0000256" key="5">
    <source>
        <dbReference type="ARBA" id="ARBA00022833"/>
    </source>
</evidence>
<dbReference type="SMART" id="SM00184">
    <property type="entry name" value="RING"/>
    <property type="match status" value="1"/>
</dbReference>
<comment type="catalytic activity">
    <reaction evidence="1">
        <text>S-ubiquitinyl-[E2 ubiquitin-conjugating enzyme]-L-cysteine + [acceptor protein]-L-lysine = [E2 ubiquitin-conjugating enzyme]-L-cysteine + N(6)-ubiquitinyl-[acceptor protein]-L-lysine.</text>
        <dbReference type="EC" id="2.3.2.27"/>
    </reaction>
</comment>
<evidence type="ECO:0000256" key="2">
    <source>
        <dbReference type="ARBA" id="ARBA00012483"/>
    </source>
</evidence>
<dbReference type="PANTHER" id="PTHR14155">
    <property type="entry name" value="RING FINGER DOMAIN-CONTAINING"/>
    <property type="match status" value="1"/>
</dbReference>
<dbReference type="EC" id="2.3.2.27" evidence="2"/>
<keyword evidence="9" id="KW-1133">Transmembrane helix</keyword>
<feature type="compositionally biased region" description="Polar residues" evidence="8">
    <location>
        <begin position="204"/>
        <end position="226"/>
    </location>
</feature>
<keyword evidence="9" id="KW-0812">Transmembrane</keyword>
<dbReference type="CDD" id="cd16461">
    <property type="entry name" value="RING-H2_EL5-like"/>
    <property type="match status" value="1"/>
</dbReference>
<protein>
    <recommendedName>
        <fullName evidence="2">RING-type E3 ubiquitin transferase</fullName>
        <ecNumber evidence="2">2.3.2.27</ecNumber>
    </recommendedName>
</protein>
<feature type="compositionally biased region" description="Polar residues" evidence="8">
    <location>
        <begin position="159"/>
        <end position="168"/>
    </location>
</feature>
<reference evidence="11 12" key="1">
    <citation type="submission" date="2023-10" db="EMBL/GenBank/DDBJ databases">
        <title>Chromosome-scale genome assembly provides insights into flower coloration mechanisms of Canna indica.</title>
        <authorList>
            <person name="Li C."/>
        </authorList>
    </citation>
    <scope>NUCLEOTIDE SEQUENCE [LARGE SCALE GENOMIC DNA]</scope>
    <source>
        <tissue evidence="11">Flower</tissue>
    </source>
</reference>
<feature type="domain" description="RING-type" evidence="10">
    <location>
        <begin position="94"/>
        <end position="136"/>
    </location>
</feature>
<feature type="compositionally biased region" description="Low complexity" evidence="8">
    <location>
        <begin position="169"/>
        <end position="189"/>
    </location>
</feature>
<feature type="region of interest" description="Disordered" evidence="8">
    <location>
        <begin position="146"/>
        <end position="229"/>
    </location>
</feature>
<dbReference type="GO" id="GO:0008270">
    <property type="term" value="F:zinc ion binding"/>
    <property type="evidence" value="ECO:0007669"/>
    <property type="project" value="UniProtKB-KW"/>
</dbReference>
<evidence type="ECO:0000259" key="10">
    <source>
        <dbReference type="PROSITE" id="PS50089"/>
    </source>
</evidence>
<evidence type="ECO:0000256" key="1">
    <source>
        <dbReference type="ARBA" id="ARBA00000900"/>
    </source>
</evidence>
<gene>
    <name evidence="11" type="ORF">Cni_G11390</name>
</gene>
<dbReference type="SUPFAM" id="SSF57850">
    <property type="entry name" value="RING/U-box"/>
    <property type="match status" value="1"/>
</dbReference>
<dbReference type="InterPro" id="IPR053238">
    <property type="entry name" value="RING-H2_zinc_finger"/>
</dbReference>
<proteinExistence type="inferred from homology"/>